<dbReference type="EMBL" id="OZ022405">
    <property type="protein sequence ID" value="CAK9436119.1"/>
    <property type="molecule type" value="Genomic_DNA"/>
</dbReference>
<evidence type="ECO:0000313" key="3">
    <source>
        <dbReference type="EMBL" id="CAK9436119.1"/>
    </source>
</evidence>
<accession>A0ABP0ZFW8</accession>
<feature type="compositionally biased region" description="Low complexity" evidence="2">
    <location>
        <begin position="59"/>
        <end position="77"/>
    </location>
</feature>
<dbReference type="PANTHER" id="PTHR28086:SF1">
    <property type="entry name" value="CU(2+) SUPPRESSING AND BLEOMYCIN SENSITIVE PROTEIN 1"/>
    <property type="match status" value="1"/>
</dbReference>
<feature type="region of interest" description="Disordered" evidence="2">
    <location>
        <begin position="1"/>
        <end position="81"/>
    </location>
</feature>
<feature type="compositionally biased region" description="Basic and acidic residues" evidence="2">
    <location>
        <begin position="588"/>
        <end position="599"/>
    </location>
</feature>
<proteinExistence type="predicted"/>
<dbReference type="Pfam" id="PF10303">
    <property type="entry name" value="DUF2408"/>
    <property type="match status" value="2"/>
</dbReference>
<protein>
    <submittedName>
        <fullName evidence="3">Uncharacterized protein</fullName>
    </submittedName>
</protein>
<dbReference type="InterPro" id="IPR018810">
    <property type="entry name" value="UPF0662"/>
</dbReference>
<dbReference type="PANTHER" id="PTHR28086">
    <property type="entry name" value="UPF0662 PROTEIN YPL260W"/>
    <property type="match status" value="1"/>
</dbReference>
<gene>
    <name evidence="3" type="ORF">LODBEIA_P06770</name>
</gene>
<dbReference type="GeneID" id="92205873"/>
<keyword evidence="4" id="KW-1185">Reference proteome</keyword>
<keyword evidence="1" id="KW-0175">Coiled coil</keyword>
<feature type="region of interest" description="Disordered" evidence="2">
    <location>
        <begin position="580"/>
        <end position="599"/>
    </location>
</feature>
<feature type="compositionally biased region" description="Polar residues" evidence="2">
    <location>
        <begin position="22"/>
        <end position="35"/>
    </location>
</feature>
<dbReference type="Proteomes" id="UP001497383">
    <property type="component" value="Chromosome 1"/>
</dbReference>
<evidence type="ECO:0000313" key="4">
    <source>
        <dbReference type="Proteomes" id="UP001497383"/>
    </source>
</evidence>
<evidence type="ECO:0000256" key="2">
    <source>
        <dbReference type="SAM" id="MobiDB-lite"/>
    </source>
</evidence>
<sequence>MTTSGLVTPHSRPGTPADLHSPTPSDQSKFLQPPTSSSQSHHVLSGGGSLSSHAPTITSGSGSHPNPSNPSSSISSPFKHTSNVPSFEKPIYEQLLAMYKNLLSLKNNRSKYINSKEVYQIYHEFLNIINDLKLTRKDEELKGITLQLPNGNDLIIDDNFQLLSLCFVTCGLTKFAPATYSSLSTVMKLLTHLKECKVYTMDDLNPVGARLEEIRNIILNSHDNYQDEDETAEQSEHSSQSHQIEETLLRNKLNKCETLYDQLVDNFKNFPSDLEPVYHELVDIRQQILNLFTDYHDDSPEKQLLLNSRIAAIKQDLKNIEKFRDEGDGKFHSNETIDEHQLDSVQPVLNGLIDDCNNLISDLQMHDEELSLECLTIHDGEDAAELKNQYDALYRQLQDLKSTLDNLLITRRWTLRETDLYSYQKSLKSIDEQRMRAVQSTHKGKFKKYQLLILYLLRRCYSIIYKLLESSEPVSESLTPIHNQLSTVKRCLLELKRVDGVNNLRELYPFQFKLASIDNLRKDGKFIVDTTVPEGQGALCALLSECFDILQEMKIEVEEKELEEEGDEDIDDAITGSMIANGGSFTNSKEDPSAKGEYDDVEVKRNRFKDFNEADYDLDSISNFDEDEEIEEEMSDSEYEGNDYY</sequence>
<dbReference type="RefSeq" id="XP_066827615.1">
    <property type="nucleotide sequence ID" value="XM_066976623.1"/>
</dbReference>
<organism evidence="3 4">
    <name type="scientific">Lodderomyces beijingensis</name>
    <dbReference type="NCBI Taxonomy" id="1775926"/>
    <lineage>
        <taxon>Eukaryota</taxon>
        <taxon>Fungi</taxon>
        <taxon>Dikarya</taxon>
        <taxon>Ascomycota</taxon>
        <taxon>Saccharomycotina</taxon>
        <taxon>Pichiomycetes</taxon>
        <taxon>Debaryomycetaceae</taxon>
        <taxon>Candida/Lodderomyces clade</taxon>
        <taxon>Lodderomyces</taxon>
    </lineage>
</organism>
<feature type="coiled-coil region" evidence="1">
    <location>
        <begin position="383"/>
        <end position="410"/>
    </location>
</feature>
<feature type="region of interest" description="Disordered" evidence="2">
    <location>
        <begin position="618"/>
        <end position="645"/>
    </location>
</feature>
<evidence type="ECO:0000256" key="1">
    <source>
        <dbReference type="SAM" id="Coils"/>
    </source>
</evidence>
<name>A0ABP0ZFW8_9ASCO</name>
<reference evidence="3 4" key="1">
    <citation type="submission" date="2024-03" db="EMBL/GenBank/DDBJ databases">
        <authorList>
            <person name="Brejova B."/>
        </authorList>
    </citation>
    <scope>NUCLEOTIDE SEQUENCE [LARGE SCALE GENOMIC DNA]</scope>
    <source>
        <strain evidence="3 4">CBS 14171</strain>
    </source>
</reference>